<dbReference type="PROSITE" id="PS00783">
    <property type="entry name" value="RIBOSOMAL_L13"/>
    <property type="match status" value="1"/>
</dbReference>
<evidence type="ECO:0000256" key="7">
    <source>
        <dbReference type="RuleBase" id="RU003877"/>
    </source>
</evidence>
<keyword evidence="3 6" id="KW-0689">Ribosomal protein</keyword>
<dbReference type="GO" id="GO:0006412">
    <property type="term" value="P:translation"/>
    <property type="evidence" value="ECO:0007669"/>
    <property type="project" value="UniProtKB-UniRule"/>
</dbReference>
<dbReference type="InterPro" id="IPR023563">
    <property type="entry name" value="Ribosomal_uL13_CS"/>
</dbReference>
<evidence type="ECO:0000256" key="8">
    <source>
        <dbReference type="RuleBase" id="RU003878"/>
    </source>
</evidence>
<comment type="similarity">
    <text evidence="1 6 7">Belongs to the universal ribosomal protein uL13 family.</text>
</comment>
<dbReference type="HAMAP" id="MF_01366">
    <property type="entry name" value="Ribosomal_uL13"/>
    <property type="match status" value="1"/>
</dbReference>
<dbReference type="FunFam" id="3.90.1180.10:FF:000001">
    <property type="entry name" value="50S ribosomal protein L13"/>
    <property type="match status" value="1"/>
</dbReference>
<dbReference type="InterPro" id="IPR005822">
    <property type="entry name" value="Ribosomal_uL13"/>
</dbReference>
<dbReference type="InterPro" id="IPR005823">
    <property type="entry name" value="Ribosomal_uL13_bac-type"/>
</dbReference>
<comment type="function">
    <text evidence="6 8">This protein is one of the early assembly proteins of the 50S ribosomal subunit, although it is not seen to bind rRNA by itself. It is important during the early stages of 50S assembly.</text>
</comment>
<organism evidence="9 10">
    <name type="scientific">Acanthopleuribacter pedis</name>
    <dbReference type="NCBI Taxonomy" id="442870"/>
    <lineage>
        <taxon>Bacteria</taxon>
        <taxon>Pseudomonadati</taxon>
        <taxon>Acidobacteriota</taxon>
        <taxon>Holophagae</taxon>
        <taxon>Acanthopleuribacterales</taxon>
        <taxon>Acanthopleuribacteraceae</taxon>
        <taxon>Acanthopleuribacter</taxon>
    </lineage>
</organism>
<dbReference type="EMBL" id="JAFREP010000032">
    <property type="protein sequence ID" value="MBO1322182.1"/>
    <property type="molecule type" value="Genomic_DNA"/>
</dbReference>
<dbReference type="RefSeq" id="WP_207862155.1">
    <property type="nucleotide sequence ID" value="NZ_JAFREP010000032.1"/>
</dbReference>
<dbReference type="InterPro" id="IPR036899">
    <property type="entry name" value="Ribosomal_uL13_sf"/>
</dbReference>
<reference evidence="9" key="1">
    <citation type="submission" date="2021-03" db="EMBL/GenBank/DDBJ databases">
        <authorList>
            <person name="Wang G."/>
        </authorList>
    </citation>
    <scope>NUCLEOTIDE SEQUENCE</scope>
    <source>
        <strain evidence="9">KCTC 12899</strain>
    </source>
</reference>
<comment type="subunit">
    <text evidence="2 6">Part of the 50S ribosomal subunit.</text>
</comment>
<dbReference type="PANTHER" id="PTHR11545">
    <property type="entry name" value="RIBOSOMAL PROTEIN L13"/>
    <property type="match status" value="1"/>
</dbReference>
<name>A0A8J7QCV6_9BACT</name>
<evidence type="ECO:0000256" key="3">
    <source>
        <dbReference type="ARBA" id="ARBA00022980"/>
    </source>
</evidence>
<evidence type="ECO:0000313" key="9">
    <source>
        <dbReference type="EMBL" id="MBO1322182.1"/>
    </source>
</evidence>
<sequence length="144" mass="16128">MSTYFPKGNDVERKWFVVDAEGKPIGRIASNVARILMGKHKATYTPHMDMGDHVIVINAGKVAFTGKKLLYKAYRRHSSRPGSLKTITAGHLLQKHPIRPVELAVKGMLPKTKMGRAMYRKLKVYAGSEHPHAAQQPETLELNI</sequence>
<dbReference type="SUPFAM" id="SSF52161">
    <property type="entry name" value="Ribosomal protein L13"/>
    <property type="match status" value="1"/>
</dbReference>
<dbReference type="GO" id="GO:0017148">
    <property type="term" value="P:negative regulation of translation"/>
    <property type="evidence" value="ECO:0007669"/>
    <property type="project" value="TreeGrafter"/>
</dbReference>
<evidence type="ECO:0000256" key="4">
    <source>
        <dbReference type="ARBA" id="ARBA00023274"/>
    </source>
</evidence>
<dbReference type="CDD" id="cd00392">
    <property type="entry name" value="Ribosomal_L13"/>
    <property type="match status" value="1"/>
</dbReference>
<proteinExistence type="inferred from homology"/>
<dbReference type="PANTHER" id="PTHR11545:SF2">
    <property type="entry name" value="LARGE RIBOSOMAL SUBUNIT PROTEIN UL13M"/>
    <property type="match status" value="1"/>
</dbReference>
<dbReference type="GO" id="GO:0003735">
    <property type="term" value="F:structural constituent of ribosome"/>
    <property type="evidence" value="ECO:0007669"/>
    <property type="project" value="InterPro"/>
</dbReference>
<protein>
    <recommendedName>
        <fullName evidence="5 6">Large ribosomal subunit protein uL13</fullName>
    </recommendedName>
</protein>
<evidence type="ECO:0000313" key="10">
    <source>
        <dbReference type="Proteomes" id="UP000664417"/>
    </source>
</evidence>
<evidence type="ECO:0000256" key="5">
    <source>
        <dbReference type="ARBA" id="ARBA00035201"/>
    </source>
</evidence>
<keyword evidence="10" id="KW-1185">Reference proteome</keyword>
<dbReference type="GO" id="GO:0003729">
    <property type="term" value="F:mRNA binding"/>
    <property type="evidence" value="ECO:0007669"/>
    <property type="project" value="TreeGrafter"/>
</dbReference>
<dbReference type="AlphaFoldDB" id="A0A8J7QCV6"/>
<dbReference type="Gene3D" id="3.90.1180.10">
    <property type="entry name" value="Ribosomal protein L13"/>
    <property type="match status" value="1"/>
</dbReference>
<comment type="caution">
    <text evidence="9">The sequence shown here is derived from an EMBL/GenBank/DDBJ whole genome shotgun (WGS) entry which is preliminary data.</text>
</comment>
<gene>
    <name evidence="6 8 9" type="primary">rplM</name>
    <name evidence="9" type="ORF">J3U88_27155</name>
</gene>
<evidence type="ECO:0000256" key="6">
    <source>
        <dbReference type="HAMAP-Rule" id="MF_01366"/>
    </source>
</evidence>
<evidence type="ECO:0000256" key="1">
    <source>
        <dbReference type="ARBA" id="ARBA00006227"/>
    </source>
</evidence>
<dbReference type="GO" id="GO:0022625">
    <property type="term" value="C:cytosolic large ribosomal subunit"/>
    <property type="evidence" value="ECO:0007669"/>
    <property type="project" value="TreeGrafter"/>
</dbReference>
<keyword evidence="4 6" id="KW-0687">Ribonucleoprotein</keyword>
<dbReference type="Pfam" id="PF00572">
    <property type="entry name" value="Ribosomal_L13"/>
    <property type="match status" value="1"/>
</dbReference>
<dbReference type="NCBIfam" id="TIGR01066">
    <property type="entry name" value="rplM_bact"/>
    <property type="match status" value="1"/>
</dbReference>
<dbReference type="Proteomes" id="UP000664417">
    <property type="component" value="Unassembled WGS sequence"/>
</dbReference>
<evidence type="ECO:0000256" key="2">
    <source>
        <dbReference type="ARBA" id="ARBA00011838"/>
    </source>
</evidence>
<dbReference type="PIRSF" id="PIRSF002181">
    <property type="entry name" value="Ribosomal_L13"/>
    <property type="match status" value="1"/>
</dbReference>
<accession>A0A8J7QCV6</accession>